<comment type="caution">
    <text evidence="2">The sequence shown here is derived from an EMBL/GenBank/DDBJ whole genome shotgun (WGS) entry which is preliminary data.</text>
</comment>
<evidence type="ECO:0000313" key="3">
    <source>
        <dbReference type="Proteomes" id="UP001151529"/>
    </source>
</evidence>
<gene>
    <name evidence="2" type="ORF">OIU85_008084</name>
</gene>
<keyword evidence="1" id="KW-0472">Membrane</keyword>
<accession>A0A9Q0SPB8</accession>
<feature type="non-terminal residue" evidence="2">
    <location>
        <position position="1"/>
    </location>
</feature>
<dbReference type="EMBL" id="JAPFFL010000013">
    <property type="protein sequence ID" value="KAJ6684453.1"/>
    <property type="molecule type" value="Genomic_DNA"/>
</dbReference>
<evidence type="ECO:0000313" key="2">
    <source>
        <dbReference type="EMBL" id="KAJ6684453.1"/>
    </source>
</evidence>
<feature type="transmembrane region" description="Helical" evidence="1">
    <location>
        <begin position="71"/>
        <end position="89"/>
    </location>
</feature>
<keyword evidence="1" id="KW-0812">Transmembrane</keyword>
<protein>
    <submittedName>
        <fullName evidence="2">Uncharacterized protein</fullName>
    </submittedName>
</protein>
<keyword evidence="3" id="KW-1185">Reference proteome</keyword>
<proteinExistence type="predicted"/>
<dbReference type="AlphaFoldDB" id="A0A9Q0SPB8"/>
<reference evidence="2" key="2">
    <citation type="journal article" date="2023" name="Int. J. Mol. Sci.">
        <title>De Novo Assembly and Annotation of 11 Diverse Shrub Willow (Salix) Genomes Reveals Novel Gene Organization in Sex-Linked Regions.</title>
        <authorList>
            <person name="Hyden B."/>
            <person name="Feng K."/>
            <person name="Yates T.B."/>
            <person name="Jawdy S."/>
            <person name="Cereghino C."/>
            <person name="Smart L.B."/>
            <person name="Muchero W."/>
        </authorList>
    </citation>
    <scope>NUCLEOTIDE SEQUENCE [LARGE SCALE GENOMIC DNA]</scope>
    <source>
        <tissue evidence="2">Shoot tip</tissue>
    </source>
</reference>
<sequence length="94" mass="11214">QFEVEWLEKLLKLHGVRSAFDVAFIQNWNREEFNVSGKTRKEKGFGSWSKIEQSCKSSSAYLKKKKKKKKYWAWLDLLLLYSTLTTRFVSSRFV</sequence>
<organism evidence="2 3">
    <name type="scientific">Salix viminalis</name>
    <name type="common">Common osier</name>
    <name type="synonym">Basket willow</name>
    <dbReference type="NCBI Taxonomy" id="40686"/>
    <lineage>
        <taxon>Eukaryota</taxon>
        <taxon>Viridiplantae</taxon>
        <taxon>Streptophyta</taxon>
        <taxon>Embryophyta</taxon>
        <taxon>Tracheophyta</taxon>
        <taxon>Spermatophyta</taxon>
        <taxon>Magnoliopsida</taxon>
        <taxon>eudicotyledons</taxon>
        <taxon>Gunneridae</taxon>
        <taxon>Pentapetalae</taxon>
        <taxon>rosids</taxon>
        <taxon>fabids</taxon>
        <taxon>Malpighiales</taxon>
        <taxon>Salicaceae</taxon>
        <taxon>Saliceae</taxon>
        <taxon>Salix</taxon>
    </lineage>
</organism>
<keyword evidence="1" id="KW-1133">Transmembrane helix</keyword>
<evidence type="ECO:0000256" key="1">
    <source>
        <dbReference type="SAM" id="Phobius"/>
    </source>
</evidence>
<name>A0A9Q0SPB8_SALVM</name>
<dbReference type="Proteomes" id="UP001151529">
    <property type="component" value="Chromosome 17"/>
</dbReference>
<reference evidence="2" key="1">
    <citation type="submission" date="2022-11" db="EMBL/GenBank/DDBJ databases">
        <authorList>
            <person name="Hyden B.L."/>
            <person name="Feng K."/>
            <person name="Yates T."/>
            <person name="Jawdy S."/>
            <person name="Smart L.B."/>
            <person name="Muchero W."/>
        </authorList>
    </citation>
    <scope>NUCLEOTIDE SEQUENCE</scope>
    <source>
        <tissue evidence="2">Shoot tip</tissue>
    </source>
</reference>